<evidence type="ECO:0000313" key="4">
    <source>
        <dbReference type="EMBL" id="CAG8745585.1"/>
    </source>
</evidence>
<keyword evidence="2" id="KW-0812">Transmembrane</keyword>
<dbReference type="EMBL" id="CAJVPY010014269">
    <property type="protein sequence ID" value="CAG8745585.1"/>
    <property type="molecule type" value="Genomic_DNA"/>
</dbReference>
<dbReference type="PANTHER" id="PTHR11062">
    <property type="entry name" value="EXOSTOSIN HEPARAN SULFATE GLYCOSYLTRANSFERASE -RELATED"/>
    <property type="match status" value="1"/>
</dbReference>
<dbReference type="InterPro" id="IPR040911">
    <property type="entry name" value="Exostosin_GT47"/>
</dbReference>
<sequence length="433" mass="51055">MHKLPKYNTGRRLRTIIFILSILCLLYLILVFLSFPFPSPDKNENDLIILPPLPPPSISYWSTSQWPSDIRYVPCIPKIYVYKIPENLKSQSYYEYEICKGSNYNVEVTLYEQLIKSGKFNDFYVTSNPDEADFFFIPFFGSCYLMNCWNTNNWDYTKRCEIEEKYSFPLMNWVIKENPYWNKTNGRNHIMIHPMDRGSLYYPESQNLMLNASFLTVIGDKRISGFREHRYRHMQDIVIPSTTRILNAAKINPKDYMDADGNKNNRDVFAMFRGCCQNVKPDDEYSLGIRSILFSGLAKSPRYEIDEEVNHTHEDYAKLLARAKFGLAPQGWTLDTTRLWEYLAFGVVPVIIADGIVLPFENDVDWKSMVVFIRREDAHLTDEILLSITENEYQRKRQRVWEIGSQLYKNSWHYIARDLCRKLDRVVPTELDL</sequence>
<accession>A0A9N9NNZ5</accession>
<feature type="transmembrane region" description="Helical" evidence="2">
    <location>
        <begin position="12"/>
        <end position="35"/>
    </location>
</feature>
<evidence type="ECO:0000313" key="5">
    <source>
        <dbReference type="Proteomes" id="UP000789405"/>
    </source>
</evidence>
<dbReference type="AlphaFoldDB" id="A0A9N9NNZ5"/>
<dbReference type="OrthoDB" id="1924787at2759"/>
<protein>
    <submittedName>
        <fullName evidence="4">21411_t:CDS:1</fullName>
    </submittedName>
</protein>
<organism evidence="4 5">
    <name type="scientific">Dentiscutata erythropus</name>
    <dbReference type="NCBI Taxonomy" id="1348616"/>
    <lineage>
        <taxon>Eukaryota</taxon>
        <taxon>Fungi</taxon>
        <taxon>Fungi incertae sedis</taxon>
        <taxon>Mucoromycota</taxon>
        <taxon>Glomeromycotina</taxon>
        <taxon>Glomeromycetes</taxon>
        <taxon>Diversisporales</taxon>
        <taxon>Gigasporaceae</taxon>
        <taxon>Dentiscutata</taxon>
    </lineage>
</organism>
<dbReference type="GO" id="GO:0016757">
    <property type="term" value="F:glycosyltransferase activity"/>
    <property type="evidence" value="ECO:0007669"/>
    <property type="project" value="InterPro"/>
</dbReference>
<gene>
    <name evidence="4" type="ORF">DERYTH_LOCUS16404</name>
</gene>
<evidence type="ECO:0000256" key="2">
    <source>
        <dbReference type="SAM" id="Phobius"/>
    </source>
</evidence>
<comment type="caution">
    <text evidence="4">The sequence shown here is derived from an EMBL/GenBank/DDBJ whole genome shotgun (WGS) entry which is preliminary data.</text>
</comment>
<dbReference type="Proteomes" id="UP000789405">
    <property type="component" value="Unassembled WGS sequence"/>
</dbReference>
<dbReference type="InterPro" id="IPR004263">
    <property type="entry name" value="Exostosin"/>
</dbReference>
<keyword evidence="5" id="KW-1185">Reference proteome</keyword>
<evidence type="ECO:0000256" key="1">
    <source>
        <dbReference type="ARBA" id="ARBA00010271"/>
    </source>
</evidence>
<feature type="domain" description="Exostosin GT47" evidence="3">
    <location>
        <begin position="78"/>
        <end position="385"/>
    </location>
</feature>
<keyword evidence="2" id="KW-0472">Membrane</keyword>
<name>A0A9N9NNZ5_9GLOM</name>
<comment type="similarity">
    <text evidence="1">Belongs to the glycosyltransferase 47 family.</text>
</comment>
<dbReference type="PANTHER" id="PTHR11062:SF281">
    <property type="entry name" value="EXOSTOSIN-LIKE 2"/>
    <property type="match status" value="1"/>
</dbReference>
<reference evidence="4" key="1">
    <citation type="submission" date="2021-06" db="EMBL/GenBank/DDBJ databases">
        <authorList>
            <person name="Kallberg Y."/>
            <person name="Tangrot J."/>
            <person name="Rosling A."/>
        </authorList>
    </citation>
    <scope>NUCLEOTIDE SEQUENCE</scope>
    <source>
        <strain evidence="4">MA453B</strain>
    </source>
</reference>
<proteinExistence type="inferred from homology"/>
<keyword evidence="2" id="KW-1133">Transmembrane helix</keyword>
<evidence type="ECO:0000259" key="3">
    <source>
        <dbReference type="Pfam" id="PF03016"/>
    </source>
</evidence>
<dbReference type="Pfam" id="PF03016">
    <property type="entry name" value="Exostosin_GT47"/>
    <property type="match status" value="1"/>
</dbReference>